<evidence type="ECO:0000313" key="2">
    <source>
        <dbReference type="EMBL" id="QCL98331.1"/>
    </source>
</evidence>
<reference evidence="2 3" key="1">
    <citation type="submission" date="2019-04" db="EMBL/GenBank/DDBJ databases">
        <title>Complete genome sequence of Agrobacterium tumefaciens CFBP7129.</title>
        <authorList>
            <person name="Haryono M."/>
            <person name="Lin Y.-C."/>
            <person name="Lai E.-M."/>
            <person name="Kuo C.-H."/>
        </authorList>
    </citation>
    <scope>NUCLEOTIDE SEQUENCE [LARGE SCALE GENOMIC DNA]</scope>
    <source>
        <strain evidence="2 3">CFBP7129</strain>
        <plasmid evidence="3">patcfbp7129b</plasmid>
    </source>
</reference>
<gene>
    <name evidence="2" type="ORF">CFBP7129_28465</name>
</gene>
<dbReference type="PANTHER" id="PTHR23025">
    <property type="entry name" value="TRIACYLGLYCEROL LIPASE"/>
    <property type="match status" value="1"/>
</dbReference>
<dbReference type="AlphaFoldDB" id="A0A4D7YMC8"/>
<dbReference type="GO" id="GO:0005829">
    <property type="term" value="C:cytosol"/>
    <property type="evidence" value="ECO:0007669"/>
    <property type="project" value="TreeGrafter"/>
</dbReference>
<dbReference type="RefSeq" id="WP_080850707.1">
    <property type="nucleotide sequence ID" value="NZ_CP039925.1"/>
</dbReference>
<dbReference type="EMBL" id="CP039925">
    <property type="protein sequence ID" value="QCL98331.1"/>
    <property type="molecule type" value="Genomic_DNA"/>
</dbReference>
<sequence>MPDGAGKWAGDRCPRLIYPNTDLTDTVYHSKSVENVDDPLLSKATIDWFYEHYLADPDKASNPMASPIMSTGLSGLPPALILTAGYDPLRDEGAAYAARLISSGIAVTHIHYPALPHAFIQLIGVIDAAQAGPATYLGVQAIIIRTCFSSPRQVDLRCWPMPLSPVSKM</sequence>
<dbReference type="InterPro" id="IPR013094">
    <property type="entry name" value="AB_hydrolase_3"/>
</dbReference>
<evidence type="ECO:0000259" key="1">
    <source>
        <dbReference type="Pfam" id="PF07859"/>
    </source>
</evidence>
<dbReference type="Proteomes" id="UP000298649">
    <property type="component" value="Plasmid pAtCFBP7129b"/>
</dbReference>
<dbReference type="GO" id="GO:0004771">
    <property type="term" value="F:sterol ester esterase activity"/>
    <property type="evidence" value="ECO:0007669"/>
    <property type="project" value="TreeGrafter"/>
</dbReference>
<name>A0A4D7YMC8_AGRTU</name>
<dbReference type="GO" id="GO:0019433">
    <property type="term" value="P:triglyceride catabolic process"/>
    <property type="evidence" value="ECO:0007669"/>
    <property type="project" value="TreeGrafter"/>
</dbReference>
<dbReference type="Pfam" id="PF07859">
    <property type="entry name" value="Abhydrolase_3"/>
    <property type="match status" value="1"/>
</dbReference>
<accession>A0A4D7YMC8</accession>
<feature type="domain" description="Alpha/beta hydrolase fold-3" evidence="1">
    <location>
        <begin position="16"/>
        <end position="120"/>
    </location>
</feature>
<organism evidence="2 3">
    <name type="scientific">Agrobacterium tumefaciens</name>
    <dbReference type="NCBI Taxonomy" id="358"/>
    <lineage>
        <taxon>Bacteria</taxon>
        <taxon>Pseudomonadati</taxon>
        <taxon>Pseudomonadota</taxon>
        <taxon>Alphaproteobacteria</taxon>
        <taxon>Hyphomicrobiales</taxon>
        <taxon>Rhizobiaceae</taxon>
        <taxon>Rhizobium/Agrobacterium group</taxon>
        <taxon>Agrobacterium</taxon>
        <taxon>Agrobacterium tumefaciens complex</taxon>
    </lineage>
</organism>
<keyword evidence="2" id="KW-0378">Hydrolase</keyword>
<dbReference type="SUPFAM" id="SSF53474">
    <property type="entry name" value="alpha/beta-Hydrolases"/>
    <property type="match status" value="1"/>
</dbReference>
<evidence type="ECO:0000313" key="3">
    <source>
        <dbReference type="Proteomes" id="UP000298649"/>
    </source>
</evidence>
<dbReference type="Gene3D" id="3.40.50.1820">
    <property type="entry name" value="alpha/beta hydrolase"/>
    <property type="match status" value="1"/>
</dbReference>
<protein>
    <submittedName>
        <fullName evidence="2">Alpha/beta hydrolase</fullName>
    </submittedName>
</protein>
<dbReference type="GO" id="GO:0004806">
    <property type="term" value="F:triacylglycerol lipase activity"/>
    <property type="evidence" value="ECO:0007669"/>
    <property type="project" value="TreeGrafter"/>
</dbReference>
<dbReference type="PANTHER" id="PTHR23025:SF4">
    <property type="entry name" value="ALPHA_BETA HYDROLASE FOLD-3 DOMAIN-CONTAINING PROTEIN"/>
    <property type="match status" value="1"/>
</dbReference>
<geneLocation type="plasmid" evidence="3">
    <name>patcfbp7129b</name>
</geneLocation>
<keyword evidence="2" id="KW-0614">Plasmid</keyword>
<proteinExistence type="predicted"/>
<dbReference type="InterPro" id="IPR029058">
    <property type="entry name" value="AB_hydrolase_fold"/>
</dbReference>